<comment type="similarity">
    <text evidence="2 6">Belongs to the class-I pyridoxal-phosphate-dependent aminotransferase family.</text>
</comment>
<dbReference type="InterPro" id="IPR050596">
    <property type="entry name" value="AspAT/PAT-like"/>
</dbReference>
<dbReference type="InterPro" id="IPR004839">
    <property type="entry name" value="Aminotransferase_I/II_large"/>
</dbReference>
<dbReference type="PROSITE" id="PS00105">
    <property type="entry name" value="AA_TRANSFER_CLASS_1"/>
    <property type="match status" value="1"/>
</dbReference>
<keyword evidence="5" id="KW-0663">Pyridoxal phosphate</keyword>
<evidence type="ECO:0000256" key="5">
    <source>
        <dbReference type="ARBA" id="ARBA00022898"/>
    </source>
</evidence>
<evidence type="ECO:0000313" key="9">
    <source>
        <dbReference type="Proteomes" id="UP001595916"/>
    </source>
</evidence>
<dbReference type="InterPro" id="IPR004838">
    <property type="entry name" value="NHTrfase_class1_PyrdxlP-BS"/>
</dbReference>
<comment type="cofactor">
    <cofactor evidence="1 6">
        <name>pyridoxal 5'-phosphate</name>
        <dbReference type="ChEBI" id="CHEBI:597326"/>
    </cofactor>
</comment>
<accession>A0ABV9QJ38</accession>
<dbReference type="InterPro" id="IPR015421">
    <property type="entry name" value="PyrdxlP-dep_Trfase_major"/>
</dbReference>
<dbReference type="Gene3D" id="3.40.640.10">
    <property type="entry name" value="Type I PLP-dependent aspartate aminotransferase-like (Major domain)"/>
    <property type="match status" value="1"/>
</dbReference>
<keyword evidence="3 6" id="KW-0032">Aminotransferase</keyword>
<dbReference type="PANTHER" id="PTHR46383:SF1">
    <property type="entry name" value="ASPARTATE AMINOTRANSFERASE"/>
    <property type="match status" value="1"/>
</dbReference>
<protein>
    <recommendedName>
        <fullName evidence="6">Aminotransferase</fullName>
        <ecNumber evidence="6">2.6.1.-</ecNumber>
    </recommendedName>
</protein>
<reference evidence="9" key="1">
    <citation type="journal article" date="2019" name="Int. J. Syst. Evol. Microbiol.">
        <title>The Global Catalogue of Microorganisms (GCM) 10K type strain sequencing project: providing services to taxonomists for standard genome sequencing and annotation.</title>
        <authorList>
            <consortium name="The Broad Institute Genomics Platform"/>
            <consortium name="The Broad Institute Genome Sequencing Center for Infectious Disease"/>
            <person name="Wu L."/>
            <person name="Ma J."/>
        </authorList>
    </citation>
    <scope>NUCLEOTIDE SEQUENCE [LARGE SCALE GENOMIC DNA]</scope>
    <source>
        <strain evidence="9">CCUG 46385</strain>
    </source>
</reference>
<organism evidence="8 9">
    <name type="scientific">Filifactor villosus</name>
    <dbReference type="NCBI Taxonomy" id="29374"/>
    <lineage>
        <taxon>Bacteria</taxon>
        <taxon>Bacillati</taxon>
        <taxon>Bacillota</taxon>
        <taxon>Clostridia</taxon>
        <taxon>Peptostreptococcales</taxon>
        <taxon>Filifactoraceae</taxon>
        <taxon>Filifactor</taxon>
    </lineage>
</organism>
<dbReference type="Pfam" id="PF00155">
    <property type="entry name" value="Aminotran_1_2"/>
    <property type="match status" value="1"/>
</dbReference>
<gene>
    <name evidence="8" type="ORF">ACFO4R_02460</name>
</gene>
<keyword evidence="4 6" id="KW-0808">Transferase</keyword>
<evidence type="ECO:0000256" key="4">
    <source>
        <dbReference type="ARBA" id="ARBA00022679"/>
    </source>
</evidence>
<dbReference type="InterPro" id="IPR015424">
    <property type="entry name" value="PyrdxlP-dep_Trfase"/>
</dbReference>
<proteinExistence type="inferred from homology"/>
<evidence type="ECO:0000256" key="1">
    <source>
        <dbReference type="ARBA" id="ARBA00001933"/>
    </source>
</evidence>
<dbReference type="EMBL" id="JBHSHL010000008">
    <property type="protein sequence ID" value="MFC4803934.1"/>
    <property type="molecule type" value="Genomic_DNA"/>
</dbReference>
<dbReference type="SUPFAM" id="SSF53383">
    <property type="entry name" value="PLP-dependent transferases"/>
    <property type="match status" value="1"/>
</dbReference>
<name>A0ABV9QJ38_9FIRM</name>
<evidence type="ECO:0000256" key="3">
    <source>
        <dbReference type="ARBA" id="ARBA00022576"/>
    </source>
</evidence>
<dbReference type="RefSeq" id="WP_379787409.1">
    <property type="nucleotide sequence ID" value="NZ_JBHSHL010000008.1"/>
</dbReference>
<comment type="caution">
    <text evidence="8">The sequence shown here is derived from an EMBL/GenBank/DDBJ whole genome shotgun (WGS) entry which is preliminary data.</text>
</comment>
<evidence type="ECO:0000313" key="8">
    <source>
        <dbReference type="EMBL" id="MFC4803934.1"/>
    </source>
</evidence>
<sequence>MEYSRKYQQISPSVTMAITAKAGELRAKGIDIISFSVGEPDFPTPLNIRTVAQEYLKDGHIQYTAASGLPVLREAIAKKLKQDNGLDYKISDIIVSNGAKHALRNAVEAITNPGDEIIVPSPYWVTYAELVKMSAGVPVIVEAKEEDEFKVSAEQMEAVVTDKTKAIILNSPCNPSGAVYTKEELEQIADLAIRRDLIVISDEIYEKLIYDGEHISIASLGEEIKDRTVVINGVSKAYAMTGWRIGYTASNSQIAKIISGMQSHTTSNPNTLAQYATIEALNGDQSTVEEMKREFEQRRDLIIDLIEELPYVSARKPRGAFYVMLNIEACKGKSYKGRKITDSLVFSELILEYANVALVPGAAFGVDDFVRISYATSREKIREGIDRIAAVLKELED</sequence>
<dbReference type="InterPro" id="IPR015422">
    <property type="entry name" value="PyrdxlP-dep_Trfase_small"/>
</dbReference>
<evidence type="ECO:0000259" key="7">
    <source>
        <dbReference type="Pfam" id="PF00155"/>
    </source>
</evidence>
<evidence type="ECO:0000256" key="6">
    <source>
        <dbReference type="RuleBase" id="RU000481"/>
    </source>
</evidence>
<dbReference type="GO" id="GO:0008483">
    <property type="term" value="F:transaminase activity"/>
    <property type="evidence" value="ECO:0007669"/>
    <property type="project" value="UniProtKB-KW"/>
</dbReference>
<dbReference type="PANTHER" id="PTHR46383">
    <property type="entry name" value="ASPARTATE AMINOTRANSFERASE"/>
    <property type="match status" value="1"/>
</dbReference>
<dbReference type="CDD" id="cd00609">
    <property type="entry name" value="AAT_like"/>
    <property type="match status" value="1"/>
</dbReference>
<dbReference type="Proteomes" id="UP001595916">
    <property type="component" value="Unassembled WGS sequence"/>
</dbReference>
<keyword evidence="9" id="KW-1185">Reference proteome</keyword>
<evidence type="ECO:0000256" key="2">
    <source>
        <dbReference type="ARBA" id="ARBA00007441"/>
    </source>
</evidence>
<feature type="domain" description="Aminotransferase class I/classII large" evidence="7">
    <location>
        <begin position="31"/>
        <end position="388"/>
    </location>
</feature>
<dbReference type="Gene3D" id="3.90.1150.10">
    <property type="entry name" value="Aspartate Aminotransferase, domain 1"/>
    <property type="match status" value="1"/>
</dbReference>
<dbReference type="EC" id="2.6.1.-" evidence="6"/>